<reference evidence="2" key="1">
    <citation type="submission" date="2014-03" db="EMBL/GenBank/DDBJ databases">
        <authorList>
            <person name="Aksoy S."/>
            <person name="Warren W."/>
            <person name="Wilson R.K."/>
        </authorList>
    </citation>
    <scope>NUCLEOTIDE SEQUENCE [LARGE SCALE GENOMIC DNA]</scope>
    <source>
        <strain evidence="2">IAEA</strain>
    </source>
</reference>
<proteinExistence type="predicted"/>
<evidence type="ECO:0000313" key="2">
    <source>
        <dbReference type="Proteomes" id="UP000092445"/>
    </source>
</evidence>
<dbReference type="VEuPathDB" id="VectorBase:GPAI003689"/>
<protein>
    <submittedName>
        <fullName evidence="1">Uncharacterized protein</fullName>
    </submittedName>
</protein>
<evidence type="ECO:0000313" key="1">
    <source>
        <dbReference type="EnsemblMetazoa" id="GPAI003689-PA"/>
    </source>
</evidence>
<dbReference type="EnsemblMetazoa" id="GPAI003689-RA">
    <property type="protein sequence ID" value="GPAI003689-PA"/>
    <property type="gene ID" value="GPAI003689"/>
</dbReference>
<accession>A0A1A9Z4I7</accession>
<name>A0A1A9Z4I7_GLOPL</name>
<reference evidence="1" key="2">
    <citation type="submission" date="2020-05" db="UniProtKB">
        <authorList>
            <consortium name="EnsemblMetazoa"/>
        </authorList>
    </citation>
    <scope>IDENTIFICATION</scope>
    <source>
        <strain evidence="1">IAEA</strain>
    </source>
</reference>
<organism evidence="1 2">
    <name type="scientific">Glossina pallidipes</name>
    <name type="common">Tsetse fly</name>
    <dbReference type="NCBI Taxonomy" id="7398"/>
    <lineage>
        <taxon>Eukaryota</taxon>
        <taxon>Metazoa</taxon>
        <taxon>Ecdysozoa</taxon>
        <taxon>Arthropoda</taxon>
        <taxon>Hexapoda</taxon>
        <taxon>Insecta</taxon>
        <taxon>Pterygota</taxon>
        <taxon>Neoptera</taxon>
        <taxon>Endopterygota</taxon>
        <taxon>Diptera</taxon>
        <taxon>Brachycera</taxon>
        <taxon>Muscomorpha</taxon>
        <taxon>Hippoboscoidea</taxon>
        <taxon>Glossinidae</taxon>
        <taxon>Glossina</taxon>
    </lineage>
</organism>
<dbReference type="AlphaFoldDB" id="A0A1A9Z4I7"/>
<sequence>MPATCQERANIVKNDVMHILGQLDHLLNYPNNKIIIQDRRDFLVIVKGTGDCLTPKGFMCSHDVTCLLITIRNALSTDTSGSLFNLNCQRWTHAKRNNLNSKIVRSLMVLKAKVLNLQKKIHSYFQAN</sequence>
<keyword evidence="2" id="KW-1185">Reference proteome</keyword>
<dbReference type="Proteomes" id="UP000092445">
    <property type="component" value="Unassembled WGS sequence"/>
</dbReference>